<keyword evidence="3" id="KW-0547">Nucleotide-binding</keyword>
<dbReference type="GO" id="GO:0004370">
    <property type="term" value="F:glycerol kinase activity"/>
    <property type="evidence" value="ECO:0007669"/>
    <property type="project" value="TreeGrafter"/>
</dbReference>
<dbReference type="GO" id="GO:0005524">
    <property type="term" value="F:ATP binding"/>
    <property type="evidence" value="ECO:0007669"/>
    <property type="project" value="UniProtKB-KW"/>
</dbReference>
<evidence type="ECO:0000256" key="5">
    <source>
        <dbReference type="ARBA" id="ARBA00022840"/>
    </source>
</evidence>
<dbReference type="CDD" id="cd07771">
    <property type="entry name" value="ASKHA_NBD_FGGY_RhaB-like"/>
    <property type="match status" value="1"/>
</dbReference>
<evidence type="ECO:0000256" key="3">
    <source>
        <dbReference type="ARBA" id="ARBA00022741"/>
    </source>
</evidence>
<dbReference type="Proteomes" id="UP001221217">
    <property type="component" value="Unassembled WGS sequence"/>
</dbReference>
<dbReference type="GO" id="GO:0005829">
    <property type="term" value="C:cytosol"/>
    <property type="evidence" value="ECO:0007669"/>
    <property type="project" value="TreeGrafter"/>
</dbReference>
<evidence type="ECO:0000256" key="6">
    <source>
        <dbReference type="ARBA" id="ARBA00023157"/>
    </source>
</evidence>
<evidence type="ECO:0000313" key="10">
    <source>
        <dbReference type="EMBL" id="MDC7227640.1"/>
    </source>
</evidence>
<sequence>MKHIAIDLGASNGRVIVCDADESMRLEVVHRFPSLSIELPTGIHWNLPGIYSEILKGLCIAFKKHGSSIASIGIDSWGVDFSLVDSGGELMFLPYHYRDKRTDNIPEKVFSEIMPAENLFQTNGVQIMSLNTVFQLYAMKKNHSEIIEAADYYLSIPDLLTYWLTGVRVQERTHASTTGLFNPSTGEWAWELIDSLGLPRRLFGDITPSGSIIGRLREDVRRTTGAGSEVQFIAAASHDTQSAAYTVGNSGREAYLSCGTWSIIGLEQKKPTLSHAAFQNDFSNEASGFGGFNLLKNIMGLWILQECKSEWETCNSIDGTNREISYEELISEAESCSCPAVLIDVNDQLFLKTNEQGGPMSSRINTYLEDHNAATCKSRGEFVRLIVESLADYYGKTIAEMEEISGVKLQRLHFIGGGARNRLLAGLTEKKAGIEVVVGESEASALGNVMTQLAGLRN</sequence>
<dbReference type="SUPFAM" id="SSF53067">
    <property type="entry name" value="Actin-like ATPase domain"/>
    <property type="match status" value="2"/>
</dbReference>
<dbReference type="Pfam" id="PF02782">
    <property type="entry name" value="FGGY_C"/>
    <property type="match status" value="1"/>
</dbReference>
<dbReference type="PANTHER" id="PTHR10196">
    <property type="entry name" value="SUGAR KINASE"/>
    <property type="match status" value="1"/>
</dbReference>
<proteinExistence type="inferred from homology"/>
<organism evidence="10 11">
    <name type="scientific">Candidatus Thalassospirochaeta sargassi</name>
    <dbReference type="NCBI Taxonomy" id="3119039"/>
    <lineage>
        <taxon>Bacteria</taxon>
        <taxon>Pseudomonadati</taxon>
        <taxon>Spirochaetota</taxon>
        <taxon>Spirochaetia</taxon>
        <taxon>Spirochaetales</taxon>
        <taxon>Spirochaetaceae</taxon>
        <taxon>Candidatus Thalassospirochaeta</taxon>
    </lineage>
</organism>
<gene>
    <name evidence="10" type="ORF">PQJ61_12820</name>
</gene>
<keyword evidence="7" id="KW-0684">Rhamnose metabolism</keyword>
<dbReference type="InterPro" id="IPR013449">
    <property type="entry name" value="Rhamnulokinase"/>
</dbReference>
<dbReference type="EMBL" id="JAQQAL010000029">
    <property type="protein sequence ID" value="MDC7227640.1"/>
    <property type="molecule type" value="Genomic_DNA"/>
</dbReference>
<evidence type="ECO:0000256" key="1">
    <source>
        <dbReference type="ARBA" id="ARBA00009156"/>
    </source>
</evidence>
<evidence type="ECO:0000256" key="2">
    <source>
        <dbReference type="ARBA" id="ARBA00022679"/>
    </source>
</evidence>
<protein>
    <submittedName>
        <fullName evidence="10">Rhamnulokinase</fullName>
    </submittedName>
</protein>
<keyword evidence="2" id="KW-0808">Transferase</keyword>
<accession>A0AAJ1II28</accession>
<keyword evidence="6" id="KW-1015">Disulfide bond</keyword>
<name>A0AAJ1II28_9SPIO</name>
<evidence type="ECO:0000256" key="7">
    <source>
        <dbReference type="ARBA" id="ARBA00023308"/>
    </source>
</evidence>
<dbReference type="Gene3D" id="3.30.420.40">
    <property type="match status" value="2"/>
</dbReference>
<evidence type="ECO:0000313" key="11">
    <source>
        <dbReference type="Proteomes" id="UP001221217"/>
    </source>
</evidence>
<dbReference type="InterPro" id="IPR043129">
    <property type="entry name" value="ATPase_NBD"/>
</dbReference>
<keyword evidence="5" id="KW-0067">ATP-binding</keyword>
<dbReference type="InterPro" id="IPR018485">
    <property type="entry name" value="FGGY_C"/>
</dbReference>
<dbReference type="GO" id="GO:0019301">
    <property type="term" value="P:rhamnose catabolic process"/>
    <property type="evidence" value="ECO:0007669"/>
    <property type="project" value="InterPro"/>
</dbReference>
<feature type="domain" description="Carbohydrate kinase FGGY N-terminal" evidence="8">
    <location>
        <begin position="4"/>
        <end position="244"/>
    </location>
</feature>
<dbReference type="Pfam" id="PF00370">
    <property type="entry name" value="FGGY_N"/>
    <property type="match status" value="1"/>
</dbReference>
<feature type="domain" description="Carbohydrate kinase FGGY C-terminal" evidence="9">
    <location>
        <begin position="254"/>
        <end position="453"/>
    </location>
</feature>
<keyword evidence="4" id="KW-0418">Kinase</keyword>
<dbReference type="InterPro" id="IPR018484">
    <property type="entry name" value="FGGY_N"/>
</dbReference>
<comment type="similarity">
    <text evidence="1">Belongs to the FGGY kinase family.</text>
</comment>
<comment type="caution">
    <text evidence="10">The sequence shown here is derived from an EMBL/GenBank/DDBJ whole genome shotgun (WGS) entry which is preliminary data.</text>
</comment>
<dbReference type="AlphaFoldDB" id="A0AAJ1II28"/>
<dbReference type="GO" id="GO:0006071">
    <property type="term" value="P:glycerol metabolic process"/>
    <property type="evidence" value="ECO:0007669"/>
    <property type="project" value="TreeGrafter"/>
</dbReference>
<evidence type="ECO:0000256" key="4">
    <source>
        <dbReference type="ARBA" id="ARBA00022777"/>
    </source>
</evidence>
<dbReference type="GO" id="GO:0008993">
    <property type="term" value="F:rhamnulokinase activity"/>
    <property type="evidence" value="ECO:0007669"/>
    <property type="project" value="InterPro"/>
</dbReference>
<evidence type="ECO:0000259" key="8">
    <source>
        <dbReference type="Pfam" id="PF00370"/>
    </source>
</evidence>
<reference evidence="10 11" key="1">
    <citation type="submission" date="2022-12" db="EMBL/GenBank/DDBJ databases">
        <title>Metagenome assembled genome from gulf of manar.</title>
        <authorList>
            <person name="Kohli P."/>
            <person name="Pk S."/>
            <person name="Venkata Ramana C."/>
            <person name="Sasikala C."/>
        </authorList>
    </citation>
    <scope>NUCLEOTIDE SEQUENCE [LARGE SCALE GENOMIC DNA]</scope>
    <source>
        <strain evidence="10">JB008</strain>
    </source>
</reference>
<evidence type="ECO:0000259" key="9">
    <source>
        <dbReference type="Pfam" id="PF02782"/>
    </source>
</evidence>
<dbReference type="PANTHER" id="PTHR10196:SF93">
    <property type="entry name" value="L-RHAMNULOKINASE"/>
    <property type="match status" value="1"/>
</dbReference>